<dbReference type="AlphaFoldDB" id="A0A1Q3DBN8"/>
<reference evidence="5" key="1">
    <citation type="submission" date="2016-04" db="EMBL/GenBank/DDBJ databases">
        <title>Cephalotus genome sequencing.</title>
        <authorList>
            <person name="Fukushima K."/>
            <person name="Hasebe M."/>
            <person name="Fang X."/>
        </authorList>
    </citation>
    <scope>NUCLEOTIDE SEQUENCE [LARGE SCALE GENOMIC DNA]</scope>
    <source>
        <strain evidence="5">cv. St1</strain>
    </source>
</reference>
<evidence type="ECO:0000256" key="1">
    <source>
        <dbReference type="ARBA" id="ARBA00010049"/>
    </source>
</evidence>
<keyword evidence="5" id="KW-1185">Reference proteome</keyword>
<dbReference type="STRING" id="3775.A0A1Q3DBN8"/>
<name>A0A1Q3DBN8_CEPFO</name>
<evidence type="ECO:0000256" key="2">
    <source>
        <dbReference type="ARBA" id="ARBA00023157"/>
    </source>
</evidence>
<dbReference type="InParanoid" id="A0A1Q3DBN8"/>
<protein>
    <submittedName>
        <fullName evidence="4">Pollen_Ole_e_I domain-containing protein</fullName>
    </submittedName>
</protein>
<organism evidence="4 5">
    <name type="scientific">Cephalotus follicularis</name>
    <name type="common">Albany pitcher plant</name>
    <dbReference type="NCBI Taxonomy" id="3775"/>
    <lineage>
        <taxon>Eukaryota</taxon>
        <taxon>Viridiplantae</taxon>
        <taxon>Streptophyta</taxon>
        <taxon>Embryophyta</taxon>
        <taxon>Tracheophyta</taxon>
        <taxon>Spermatophyta</taxon>
        <taxon>Magnoliopsida</taxon>
        <taxon>eudicotyledons</taxon>
        <taxon>Gunneridae</taxon>
        <taxon>Pentapetalae</taxon>
        <taxon>rosids</taxon>
        <taxon>fabids</taxon>
        <taxon>Oxalidales</taxon>
        <taxon>Cephalotaceae</taxon>
        <taxon>Cephalotus</taxon>
    </lineage>
</organism>
<dbReference type="FunCoup" id="A0A1Q3DBN8">
    <property type="interactions" value="104"/>
</dbReference>
<evidence type="ECO:0000313" key="4">
    <source>
        <dbReference type="EMBL" id="GAV89872.1"/>
    </source>
</evidence>
<dbReference type="InterPro" id="IPR006041">
    <property type="entry name" value="Pollen_Ole_e1_allergen"/>
</dbReference>
<comment type="similarity">
    <text evidence="1">Belongs to the Ole e I family.</text>
</comment>
<gene>
    <name evidence="4" type="ORF">CFOL_v3_33284</name>
</gene>
<dbReference type="Proteomes" id="UP000187406">
    <property type="component" value="Unassembled WGS sequence"/>
</dbReference>
<feature type="signal peptide" evidence="3">
    <location>
        <begin position="1"/>
        <end position="23"/>
    </location>
</feature>
<evidence type="ECO:0000313" key="5">
    <source>
        <dbReference type="Proteomes" id="UP000187406"/>
    </source>
</evidence>
<accession>A0A1Q3DBN8</accession>
<sequence>MAKCIILLVSALCLFSLLSIAHGDERFFVEGKIYCDTCRAQFITRASQYMKGAKVRLECRDREGGSLTFSVEGETDESGTYRLQVEGDHEEEICEIVPLKSGNPDCNEVNQDYFLRKSARISLTKNNGIASPVRAANPLGFMKKEPLPECPEVLKELGITPSGLV</sequence>
<dbReference type="PANTHER" id="PTHR31614">
    <property type="entry name" value="PROTEIN DOWNSTREAM OF FLC-RELATED"/>
    <property type="match status" value="1"/>
</dbReference>
<evidence type="ECO:0000256" key="3">
    <source>
        <dbReference type="SAM" id="SignalP"/>
    </source>
</evidence>
<proteinExistence type="inferred from homology"/>
<dbReference type="EMBL" id="BDDD01005812">
    <property type="protein sequence ID" value="GAV89872.1"/>
    <property type="molecule type" value="Genomic_DNA"/>
</dbReference>
<keyword evidence="3" id="KW-0732">Signal</keyword>
<dbReference type="PANTHER" id="PTHR31614:SF2">
    <property type="entry name" value="F28N24.16 PROTEIN"/>
    <property type="match status" value="1"/>
</dbReference>
<comment type="caution">
    <text evidence="4">The sequence shown here is derived from an EMBL/GenBank/DDBJ whole genome shotgun (WGS) entry which is preliminary data.</text>
</comment>
<dbReference type="OrthoDB" id="1888725at2759"/>
<keyword evidence="2" id="KW-1015">Disulfide bond</keyword>
<feature type="chain" id="PRO_5012998641" evidence="3">
    <location>
        <begin position="24"/>
        <end position="165"/>
    </location>
</feature>
<dbReference type="Pfam" id="PF01190">
    <property type="entry name" value="Pollen_Ole_e_1"/>
    <property type="match status" value="1"/>
</dbReference>